<comment type="caution">
    <text evidence="1">The sequence shown here is derived from an EMBL/GenBank/DDBJ whole genome shotgun (WGS) entry which is preliminary data.</text>
</comment>
<name>A0ABP0K2V0_9DINO</name>
<proteinExistence type="predicted"/>
<dbReference type="EMBL" id="CAXAMN010007225">
    <property type="protein sequence ID" value="CAK9020899.1"/>
    <property type="molecule type" value="Genomic_DNA"/>
</dbReference>
<sequence length="108" mass="11418">AFLSEIIGTSAGTARALSLGPMELPQPGSQWYVHPNTLLLELLLRRWRISRELPHHPLDQNGAAAGSSDGAAEAWATSVLIGPEVPHEASLGPEKPGVTVIRALDHGS</sequence>
<dbReference type="Proteomes" id="UP001642484">
    <property type="component" value="Unassembled WGS sequence"/>
</dbReference>
<organism evidence="1 2">
    <name type="scientific">Durusdinium trenchii</name>
    <dbReference type="NCBI Taxonomy" id="1381693"/>
    <lineage>
        <taxon>Eukaryota</taxon>
        <taxon>Sar</taxon>
        <taxon>Alveolata</taxon>
        <taxon>Dinophyceae</taxon>
        <taxon>Suessiales</taxon>
        <taxon>Symbiodiniaceae</taxon>
        <taxon>Durusdinium</taxon>
    </lineage>
</organism>
<feature type="non-terminal residue" evidence="1">
    <location>
        <position position="1"/>
    </location>
</feature>
<accession>A0ABP0K2V0</accession>
<protein>
    <submittedName>
        <fullName evidence="1">Uncharacterized protein</fullName>
    </submittedName>
</protein>
<evidence type="ECO:0000313" key="2">
    <source>
        <dbReference type="Proteomes" id="UP001642484"/>
    </source>
</evidence>
<gene>
    <name evidence="1" type="ORF">CCMP2556_LOCUS14238</name>
</gene>
<keyword evidence="2" id="KW-1185">Reference proteome</keyword>
<evidence type="ECO:0000313" key="1">
    <source>
        <dbReference type="EMBL" id="CAK9020899.1"/>
    </source>
</evidence>
<reference evidence="1 2" key="1">
    <citation type="submission" date="2024-02" db="EMBL/GenBank/DDBJ databases">
        <authorList>
            <person name="Chen Y."/>
            <person name="Shah S."/>
            <person name="Dougan E. K."/>
            <person name="Thang M."/>
            <person name="Chan C."/>
        </authorList>
    </citation>
    <scope>NUCLEOTIDE SEQUENCE [LARGE SCALE GENOMIC DNA]</scope>
</reference>